<keyword evidence="2" id="KW-1185">Reference proteome</keyword>
<sequence>MLSGSNYPTMEIVIPTYNVLMDKLDNYTSSNSELQEAAAVCFEKLQKYYNMTDFAPICSRQEWETEWVQFVEKQVRTVFMAYPEVEHAREDIVISSAQTEVEKDELLQHLFGHLRDKGKARQEDELSEYFATDAENCDPLR</sequence>
<comment type="caution">
    <text evidence="1">The sequence shown here is derived from an EMBL/GenBank/DDBJ whole genome shotgun (WGS) entry which is preliminary data.</text>
</comment>
<accession>A0A8H7EQX2</accession>
<organism evidence="1 2">
    <name type="scientific">Apophysomyces ossiformis</name>
    <dbReference type="NCBI Taxonomy" id="679940"/>
    <lineage>
        <taxon>Eukaryota</taxon>
        <taxon>Fungi</taxon>
        <taxon>Fungi incertae sedis</taxon>
        <taxon>Mucoromycota</taxon>
        <taxon>Mucoromycotina</taxon>
        <taxon>Mucoromycetes</taxon>
        <taxon>Mucorales</taxon>
        <taxon>Mucorineae</taxon>
        <taxon>Mucoraceae</taxon>
        <taxon>Apophysomyces</taxon>
    </lineage>
</organism>
<reference evidence="1" key="1">
    <citation type="submission" date="2020-01" db="EMBL/GenBank/DDBJ databases">
        <title>Genome Sequencing of Three Apophysomyces-Like Fungal Strains Confirms a Novel Fungal Genus in the Mucoromycota with divergent Burkholderia-like Endosymbiotic Bacteria.</title>
        <authorList>
            <person name="Stajich J.E."/>
            <person name="Macias A.M."/>
            <person name="Carter-House D."/>
            <person name="Lovett B."/>
            <person name="Kasson L.R."/>
            <person name="Berry K."/>
            <person name="Grigoriev I."/>
            <person name="Chang Y."/>
            <person name="Spatafora J."/>
            <person name="Kasson M.T."/>
        </authorList>
    </citation>
    <scope>NUCLEOTIDE SEQUENCE</scope>
    <source>
        <strain evidence="1">NRRL A-21654</strain>
    </source>
</reference>
<dbReference type="EMBL" id="JABAYA010000044">
    <property type="protein sequence ID" value="KAF7728073.1"/>
    <property type="molecule type" value="Genomic_DNA"/>
</dbReference>
<gene>
    <name evidence="1" type="ORF">EC973_006711</name>
</gene>
<dbReference type="OrthoDB" id="2432695at2759"/>
<name>A0A8H7EQX2_9FUNG</name>
<dbReference type="AlphaFoldDB" id="A0A8H7EQX2"/>
<proteinExistence type="predicted"/>
<protein>
    <submittedName>
        <fullName evidence="1">Uncharacterized protein</fullName>
    </submittedName>
</protein>
<dbReference type="Proteomes" id="UP000605846">
    <property type="component" value="Unassembled WGS sequence"/>
</dbReference>
<evidence type="ECO:0000313" key="1">
    <source>
        <dbReference type="EMBL" id="KAF7728073.1"/>
    </source>
</evidence>
<evidence type="ECO:0000313" key="2">
    <source>
        <dbReference type="Proteomes" id="UP000605846"/>
    </source>
</evidence>